<proteinExistence type="predicted"/>
<protein>
    <submittedName>
        <fullName evidence="1">Uncharacterized protein</fullName>
    </submittedName>
</protein>
<reference evidence="1" key="1">
    <citation type="submission" date="2014-11" db="EMBL/GenBank/DDBJ databases">
        <authorList>
            <person name="Amaro Gonzalez C."/>
        </authorList>
    </citation>
    <scope>NUCLEOTIDE SEQUENCE</scope>
</reference>
<accession>A0A0E9V3K1</accession>
<dbReference type="EMBL" id="GBXM01035858">
    <property type="protein sequence ID" value="JAH72719.1"/>
    <property type="molecule type" value="Transcribed_RNA"/>
</dbReference>
<name>A0A0E9V3K1_ANGAN</name>
<organism evidence="1">
    <name type="scientific">Anguilla anguilla</name>
    <name type="common">European freshwater eel</name>
    <name type="synonym">Muraena anguilla</name>
    <dbReference type="NCBI Taxonomy" id="7936"/>
    <lineage>
        <taxon>Eukaryota</taxon>
        <taxon>Metazoa</taxon>
        <taxon>Chordata</taxon>
        <taxon>Craniata</taxon>
        <taxon>Vertebrata</taxon>
        <taxon>Euteleostomi</taxon>
        <taxon>Actinopterygii</taxon>
        <taxon>Neopterygii</taxon>
        <taxon>Teleostei</taxon>
        <taxon>Anguilliformes</taxon>
        <taxon>Anguillidae</taxon>
        <taxon>Anguilla</taxon>
    </lineage>
</organism>
<reference evidence="1" key="2">
    <citation type="journal article" date="2015" name="Fish Shellfish Immunol.">
        <title>Early steps in the European eel (Anguilla anguilla)-Vibrio vulnificus interaction in the gills: Role of the RtxA13 toxin.</title>
        <authorList>
            <person name="Callol A."/>
            <person name="Pajuelo D."/>
            <person name="Ebbesson L."/>
            <person name="Teles M."/>
            <person name="MacKenzie S."/>
            <person name="Amaro C."/>
        </authorList>
    </citation>
    <scope>NUCLEOTIDE SEQUENCE</scope>
</reference>
<sequence>MPTPDQIAVLQPSFRNHKMRMQ</sequence>
<dbReference type="AlphaFoldDB" id="A0A0E9V3K1"/>
<evidence type="ECO:0000313" key="1">
    <source>
        <dbReference type="EMBL" id="JAH72719.1"/>
    </source>
</evidence>